<evidence type="ECO:0000313" key="3">
    <source>
        <dbReference type="EMBL" id="QCI28709.1"/>
    </source>
</evidence>
<feature type="transmembrane region" description="Helical" evidence="1">
    <location>
        <begin position="379"/>
        <end position="399"/>
    </location>
</feature>
<keyword evidence="6" id="KW-1185">Reference proteome</keyword>
<keyword evidence="1" id="KW-0812">Transmembrane</keyword>
<feature type="signal peptide" evidence="2">
    <location>
        <begin position="1"/>
        <end position="23"/>
    </location>
</feature>
<dbReference type="PANTHER" id="PTHR40940">
    <property type="entry name" value="PROTEIN BATD-RELATED"/>
    <property type="match status" value="1"/>
</dbReference>
<evidence type="ECO:0000313" key="4">
    <source>
        <dbReference type="EMBL" id="ROR40558.1"/>
    </source>
</evidence>
<sequence>MKKLILFLLPLLLLANVSVKVNKKELTKGEELIITITATGKDIKFPQINNIDGYNIIGTSLVSNIEVINGAMSESLSKSYIIVPDKNLTIPSFSVIIDGKVYTTKPIHIIVKTPKQTKGDYTLDINLSKKNLYLGQSAILDVKLHYKPPVESIQLQKPQIKGFLVQEILKTATDTEAEYKFLITPLKSGEFTIGPLMANIGILVKENPFNDPFFNLSVSSLKYKTIYSNQIKVKVNPIPNDSVYGDFKISLKAKNIINAGEPNTAILKVEGCGDFNDLPDFKLDIPNTTIYASKADTNISIVDNELCGTYTKKFTIIADNDYTIPPIKLKEYNGTLNVISTNPIKVKVIGAKPITTPKPPVTKTSTKPTKQHTENKKNYYEYAIYLILIVLGIGLGYFISKITSKEKKDDIFSKIKKADQKELFNLLIPYSDIPEIKEILQKLEENIYKGTNHKINKKEIIKIIKKFTDIK</sequence>
<keyword evidence="1" id="KW-0472">Membrane</keyword>
<dbReference type="AlphaFoldDB" id="A0AAJ4RD80"/>
<organism evidence="4 5">
    <name type="scientific">Caminibacter pacificus</name>
    <dbReference type="NCBI Taxonomy" id="1424653"/>
    <lineage>
        <taxon>Bacteria</taxon>
        <taxon>Pseudomonadati</taxon>
        <taxon>Campylobacterota</taxon>
        <taxon>Epsilonproteobacteria</taxon>
        <taxon>Nautiliales</taxon>
        <taxon>Nautiliaceae</taxon>
        <taxon>Caminibacter</taxon>
    </lineage>
</organism>
<evidence type="ECO:0000256" key="2">
    <source>
        <dbReference type="SAM" id="SignalP"/>
    </source>
</evidence>
<keyword evidence="1" id="KW-1133">Transmembrane helix</keyword>
<dbReference type="EMBL" id="CP027432">
    <property type="protein sequence ID" value="QCI28709.1"/>
    <property type="molecule type" value="Genomic_DNA"/>
</dbReference>
<gene>
    <name evidence="3" type="ORF">C6V80_06950</name>
    <name evidence="4" type="ORF">EDC58_0033</name>
</gene>
<reference evidence="6" key="1">
    <citation type="submission" date="2018-03" db="EMBL/GenBank/DDBJ databases">
        <title>A comparative analysis of the Nautiliaceae.</title>
        <authorList>
            <person name="Grosche A."/>
            <person name="Smedile F."/>
            <person name="Vetriani C."/>
        </authorList>
    </citation>
    <scope>NUCLEOTIDE SEQUENCE [LARGE SCALE GENOMIC DNA]</scope>
    <source>
        <strain evidence="6">TB6</strain>
    </source>
</reference>
<reference evidence="4 5" key="2">
    <citation type="submission" date="2018-11" db="EMBL/GenBank/DDBJ databases">
        <title>Genomic Encyclopedia of Type Strains, Phase IV (KMG-IV): sequencing the most valuable type-strain genomes for metagenomic binning, comparative biology and taxonomic classification.</title>
        <authorList>
            <person name="Goeker M."/>
        </authorList>
    </citation>
    <scope>NUCLEOTIDE SEQUENCE [LARGE SCALE GENOMIC DNA]</scope>
    <source>
        <strain evidence="4 5">DSM 27783</strain>
    </source>
</reference>
<evidence type="ECO:0000256" key="1">
    <source>
        <dbReference type="SAM" id="Phobius"/>
    </source>
</evidence>
<dbReference type="Proteomes" id="UP000298805">
    <property type="component" value="Chromosome"/>
</dbReference>
<evidence type="ECO:0000313" key="5">
    <source>
        <dbReference type="Proteomes" id="UP000272781"/>
    </source>
</evidence>
<dbReference type="InterPro" id="IPR025738">
    <property type="entry name" value="BatD"/>
</dbReference>
<reference evidence="3" key="3">
    <citation type="submission" date="2019-06" db="EMBL/GenBank/DDBJ databases">
        <title>A comparative analysis of the Nautiliaceae.</title>
        <authorList>
            <person name="Grosche A."/>
            <person name="Smedile F."/>
            <person name="Vetriani C."/>
        </authorList>
    </citation>
    <scope>NUCLEOTIDE SEQUENCE</scope>
    <source>
        <strain evidence="3">TB6</strain>
    </source>
</reference>
<dbReference type="PANTHER" id="PTHR40940:SF2">
    <property type="entry name" value="BATD"/>
    <property type="match status" value="1"/>
</dbReference>
<evidence type="ECO:0000313" key="6">
    <source>
        <dbReference type="Proteomes" id="UP000298805"/>
    </source>
</evidence>
<dbReference type="EMBL" id="RJVK01000001">
    <property type="protein sequence ID" value="ROR40558.1"/>
    <property type="molecule type" value="Genomic_DNA"/>
</dbReference>
<feature type="chain" id="PRO_5042484199" evidence="2">
    <location>
        <begin position="24"/>
        <end position="471"/>
    </location>
</feature>
<keyword evidence="2" id="KW-0732">Signal</keyword>
<dbReference type="Pfam" id="PF13584">
    <property type="entry name" value="BatD"/>
    <property type="match status" value="1"/>
</dbReference>
<dbReference type="RefSeq" id="WP_123351477.1">
    <property type="nucleotide sequence ID" value="NZ_CP027432.2"/>
</dbReference>
<dbReference type="Proteomes" id="UP000272781">
    <property type="component" value="Unassembled WGS sequence"/>
</dbReference>
<accession>A0AAJ4RD80</accession>
<protein>
    <submittedName>
        <fullName evidence="3 4">Protein BatD</fullName>
    </submittedName>
</protein>
<name>A0AAJ4RD80_9BACT</name>
<proteinExistence type="predicted"/>